<keyword evidence="12" id="KW-0411">Iron-sulfur</keyword>
<dbReference type="InterPro" id="IPR033941">
    <property type="entry name" value="IPMI_cat"/>
</dbReference>
<reference evidence="16 17" key="1">
    <citation type="submission" date="2021-08" db="EMBL/GenBank/DDBJ databases">
        <authorList>
            <person name="Peeters C."/>
        </authorList>
    </citation>
    <scope>NUCLEOTIDE SEQUENCE [LARGE SCALE GENOMIC DNA]</scope>
    <source>
        <strain evidence="16 17">LMG 32289</strain>
    </source>
</reference>
<dbReference type="NCBIfam" id="NF004016">
    <property type="entry name" value="PRK05478.1"/>
    <property type="match status" value="1"/>
</dbReference>
<keyword evidence="7" id="KW-0432">Leucine biosynthesis</keyword>
<evidence type="ECO:0000256" key="13">
    <source>
        <dbReference type="ARBA" id="ARBA00023239"/>
    </source>
</evidence>
<dbReference type="InterPro" id="IPR036008">
    <property type="entry name" value="Aconitase_4Fe-4S_dom"/>
</dbReference>
<dbReference type="RefSeq" id="WP_223993697.1">
    <property type="nucleotide sequence ID" value="NZ_CAJZAG010000011.1"/>
</dbReference>
<evidence type="ECO:0000256" key="1">
    <source>
        <dbReference type="ARBA" id="ARBA00000491"/>
    </source>
</evidence>
<dbReference type="PROSITE" id="PS00450">
    <property type="entry name" value="ACONITASE_1"/>
    <property type="match status" value="1"/>
</dbReference>
<evidence type="ECO:0000313" key="17">
    <source>
        <dbReference type="Proteomes" id="UP000706525"/>
    </source>
</evidence>
<evidence type="ECO:0000259" key="15">
    <source>
        <dbReference type="Pfam" id="PF00330"/>
    </source>
</evidence>
<comment type="caution">
    <text evidence="16">The sequence shown here is derived from an EMBL/GenBank/DDBJ whole genome shotgun (WGS) entry which is preliminary data.</text>
</comment>
<dbReference type="PANTHER" id="PTHR43822">
    <property type="entry name" value="HOMOACONITASE, MITOCHONDRIAL-RELATED"/>
    <property type="match status" value="1"/>
</dbReference>
<dbReference type="NCBIfam" id="TIGR00170">
    <property type="entry name" value="leuC"/>
    <property type="match status" value="1"/>
</dbReference>
<accession>A0ABN7ZF59</accession>
<keyword evidence="9" id="KW-0028">Amino-acid biosynthesis</keyword>
<evidence type="ECO:0000313" key="16">
    <source>
        <dbReference type="EMBL" id="CAG9182966.1"/>
    </source>
</evidence>
<dbReference type="InterPro" id="IPR004430">
    <property type="entry name" value="3-IsopropMal_deHydase_lsu"/>
</dbReference>
<comment type="subunit">
    <text evidence="5">Heterodimer of LeuC and LeuD.</text>
</comment>
<comment type="pathway">
    <text evidence="4">Amino-acid biosynthesis; L-leucine biosynthesis; L-leucine from 3-methyl-2-oxobutanoate: step 2/4.</text>
</comment>
<protein>
    <recommendedName>
        <fullName evidence="6">3-isopropylmalate dehydratase</fullName>
        <ecNumber evidence="6">4.2.1.33</ecNumber>
    </recommendedName>
</protein>
<dbReference type="Gene3D" id="3.30.499.10">
    <property type="entry name" value="Aconitase, domain 3"/>
    <property type="match status" value="2"/>
</dbReference>
<keyword evidence="11" id="KW-0408">Iron</keyword>
<comment type="cofactor">
    <cofactor evidence="2">
        <name>[4Fe-4S] cluster</name>
        <dbReference type="ChEBI" id="CHEBI:49883"/>
    </cofactor>
</comment>
<evidence type="ECO:0000256" key="9">
    <source>
        <dbReference type="ARBA" id="ARBA00022605"/>
    </source>
</evidence>
<keyword evidence="8" id="KW-0004">4Fe-4S</keyword>
<dbReference type="InterPro" id="IPR018136">
    <property type="entry name" value="Aconitase_4Fe-4S_BS"/>
</dbReference>
<evidence type="ECO:0000256" key="12">
    <source>
        <dbReference type="ARBA" id="ARBA00023014"/>
    </source>
</evidence>
<feature type="domain" description="Aconitase/3-isopropylmalate dehydratase large subunit alpha/beta/alpha" evidence="15">
    <location>
        <begin position="15"/>
        <end position="464"/>
    </location>
</feature>
<dbReference type="GO" id="GO:0003861">
    <property type="term" value="F:3-isopropylmalate dehydratase activity"/>
    <property type="evidence" value="ECO:0007669"/>
    <property type="project" value="UniProtKB-EC"/>
</dbReference>
<gene>
    <name evidence="16" type="primary">leuC_5</name>
    <name evidence="16" type="ORF">LMG32289_05238</name>
</gene>
<dbReference type="PRINTS" id="PR00415">
    <property type="entry name" value="ACONITASE"/>
</dbReference>
<evidence type="ECO:0000256" key="10">
    <source>
        <dbReference type="ARBA" id="ARBA00022723"/>
    </source>
</evidence>
<evidence type="ECO:0000256" key="5">
    <source>
        <dbReference type="ARBA" id="ARBA00011271"/>
    </source>
</evidence>
<evidence type="ECO:0000256" key="8">
    <source>
        <dbReference type="ARBA" id="ARBA00022485"/>
    </source>
</evidence>
<keyword evidence="14" id="KW-0100">Branched-chain amino acid biosynthesis</keyword>
<evidence type="ECO:0000256" key="14">
    <source>
        <dbReference type="ARBA" id="ARBA00023304"/>
    </source>
</evidence>
<comment type="catalytic activity">
    <reaction evidence="1">
        <text>(2R,3S)-3-isopropylmalate = (2S)-2-isopropylmalate</text>
        <dbReference type="Rhea" id="RHEA:32287"/>
        <dbReference type="ChEBI" id="CHEBI:1178"/>
        <dbReference type="ChEBI" id="CHEBI:35121"/>
        <dbReference type="EC" id="4.2.1.33"/>
    </reaction>
</comment>
<dbReference type="EC" id="4.2.1.33" evidence="6"/>
<dbReference type="EMBL" id="CAJZAG010000011">
    <property type="protein sequence ID" value="CAG9182966.1"/>
    <property type="molecule type" value="Genomic_DNA"/>
</dbReference>
<dbReference type="Pfam" id="PF00330">
    <property type="entry name" value="Aconitase"/>
    <property type="match status" value="1"/>
</dbReference>
<dbReference type="SUPFAM" id="SSF53732">
    <property type="entry name" value="Aconitase iron-sulfur domain"/>
    <property type="match status" value="1"/>
</dbReference>
<dbReference type="PROSITE" id="PS01244">
    <property type="entry name" value="ACONITASE_2"/>
    <property type="match status" value="1"/>
</dbReference>
<evidence type="ECO:0000256" key="2">
    <source>
        <dbReference type="ARBA" id="ARBA00001966"/>
    </source>
</evidence>
<evidence type="ECO:0000256" key="3">
    <source>
        <dbReference type="ARBA" id="ARBA00002695"/>
    </source>
</evidence>
<name>A0ABN7ZF59_9BURK</name>
<evidence type="ECO:0000256" key="7">
    <source>
        <dbReference type="ARBA" id="ARBA00022430"/>
    </source>
</evidence>
<evidence type="ECO:0000256" key="11">
    <source>
        <dbReference type="ARBA" id="ARBA00023004"/>
    </source>
</evidence>
<dbReference type="InterPro" id="IPR050067">
    <property type="entry name" value="IPM_dehydratase_rel_enz"/>
</dbReference>
<sequence length="478" mass="51170">MPHPTHHASPRSLFEKIWQAHVVAEQPSGQILLYIDRHYLSDDLPAESYHTLQRRGIPIRRPAATVAVPDHYAPSHSTRLADVIDEDRRVMVTELAEQARRHGMVHFGLGDERQGIIHVVGPEQGMSLPGMTVVCGDSHTSTHGAFGAFGFGIGASEVSHVMATQTLWQVRPATMRVCFSGEPAPEITAKDLALAFIRQVGVGGATGHVIEYCGPVIDAMSMEARMTLCNLSIEAGARAGLIAPDHTTLAYLRGRPFAPSGAEWDAASRDWLALRSDPDAVFDRSVTVAVASISPMVTWGTDPSQCCGIDERIPDPADLPDPARRAAAERALRYMGLEGGQSLQGLPVDRVFIGSCTNGRIEDLRLAASAIRGRKARVRTLVVPGSGLVRAQAEAEGLHRVFLDAGMTWGTPGCSMCLGVNGDIGQPGERSVSTTNRNFVGRQGPGVRTHLVNPAMAAATAIAGCLTDYREELAHAAV</sequence>
<dbReference type="InterPro" id="IPR015931">
    <property type="entry name" value="Acnase/IPM_dHydase_lsu_aba_1/3"/>
</dbReference>
<keyword evidence="10" id="KW-0479">Metal-binding</keyword>
<dbReference type="NCBIfam" id="NF009116">
    <property type="entry name" value="PRK12466.1"/>
    <property type="match status" value="1"/>
</dbReference>
<dbReference type="Proteomes" id="UP000706525">
    <property type="component" value="Unassembled WGS sequence"/>
</dbReference>
<dbReference type="InterPro" id="IPR001030">
    <property type="entry name" value="Acoase/IPM_deHydtase_lsu_aba"/>
</dbReference>
<dbReference type="PANTHER" id="PTHR43822:SF9">
    <property type="entry name" value="3-ISOPROPYLMALATE DEHYDRATASE"/>
    <property type="match status" value="1"/>
</dbReference>
<keyword evidence="17" id="KW-1185">Reference proteome</keyword>
<organism evidence="16 17">
    <name type="scientific">Cupriavidus pampae</name>
    <dbReference type="NCBI Taxonomy" id="659251"/>
    <lineage>
        <taxon>Bacteria</taxon>
        <taxon>Pseudomonadati</taxon>
        <taxon>Pseudomonadota</taxon>
        <taxon>Betaproteobacteria</taxon>
        <taxon>Burkholderiales</taxon>
        <taxon>Burkholderiaceae</taxon>
        <taxon>Cupriavidus</taxon>
    </lineage>
</organism>
<comment type="function">
    <text evidence="3">Catalyzes the isomerization between 2-isopropylmalate and 3-isopropylmalate, via the formation of 2-isopropylmaleate.</text>
</comment>
<dbReference type="CDD" id="cd01583">
    <property type="entry name" value="IPMI"/>
    <property type="match status" value="1"/>
</dbReference>
<evidence type="ECO:0000256" key="6">
    <source>
        <dbReference type="ARBA" id="ARBA00011998"/>
    </source>
</evidence>
<keyword evidence="13 16" id="KW-0456">Lyase</keyword>
<evidence type="ECO:0000256" key="4">
    <source>
        <dbReference type="ARBA" id="ARBA00004729"/>
    </source>
</evidence>
<proteinExistence type="predicted"/>